<sequence length="47" mass="5811">MTDETFAGICFYLKIRKCFEFVFIILRKIIKMKYVKVKFFSSWYITN</sequence>
<dbReference type="Proteomes" id="UP000005101">
    <property type="component" value="Unassembled WGS sequence"/>
</dbReference>
<organism evidence="1 2">
    <name type="scientific">Bacteroides fragilis 3_1_12</name>
    <dbReference type="NCBI Taxonomy" id="457424"/>
    <lineage>
        <taxon>Bacteria</taxon>
        <taxon>Pseudomonadati</taxon>
        <taxon>Bacteroidota</taxon>
        <taxon>Bacteroidia</taxon>
        <taxon>Bacteroidales</taxon>
        <taxon>Bacteroidaceae</taxon>
        <taxon>Bacteroides</taxon>
    </lineage>
</organism>
<accession>A0ABN0BR14</accession>
<proteinExistence type="predicted"/>
<protein>
    <submittedName>
        <fullName evidence="1">Uncharacterized protein</fullName>
    </submittedName>
</protein>
<evidence type="ECO:0000313" key="1">
    <source>
        <dbReference type="EMBL" id="EFR55346.1"/>
    </source>
</evidence>
<dbReference type="EMBL" id="EQ973217">
    <property type="protein sequence ID" value="EFR55346.1"/>
    <property type="molecule type" value="Genomic_DNA"/>
</dbReference>
<gene>
    <name evidence="1" type="ORF">BFAG_04044</name>
</gene>
<name>A0ABN0BR14_BACFG</name>
<evidence type="ECO:0000313" key="2">
    <source>
        <dbReference type="Proteomes" id="UP000005101"/>
    </source>
</evidence>
<keyword evidence="2" id="KW-1185">Reference proteome</keyword>
<reference evidence="1 2" key="1">
    <citation type="submission" date="2008-12" db="EMBL/GenBank/DDBJ databases">
        <title>Annotation of Bacteroides fragilis strain 3_1_12.</title>
        <authorList>
            <consortium name="The Broad Institute Genome Sequencing Platform"/>
            <person name="Ward D."/>
            <person name="Young S.K."/>
            <person name="Kodira C.D."/>
            <person name="Zeng Q."/>
            <person name="Koehrsen M."/>
            <person name="Alvarado L."/>
            <person name="Berlin A."/>
            <person name="Borenstein D."/>
            <person name="Chen Z."/>
            <person name="Engels R."/>
            <person name="Freedman E."/>
            <person name="Gellesch M."/>
            <person name="Goldberg J."/>
            <person name="Griggs A."/>
            <person name="Gujja S."/>
            <person name="Heiman D."/>
            <person name="Hepburn T."/>
            <person name="Howarth C."/>
            <person name="Jen D."/>
            <person name="Larson L."/>
            <person name="Lewis B."/>
            <person name="Mehta T."/>
            <person name="Park D."/>
            <person name="Pearson M."/>
            <person name="Roberts A."/>
            <person name="Saif S."/>
            <person name="Shea T."/>
            <person name="Shenoy N."/>
            <person name="Sisk P."/>
            <person name="Stolte C."/>
            <person name="Sykes S."/>
            <person name="Walk T."/>
            <person name="White J."/>
            <person name="Yandava C."/>
            <person name="Allen-Vercoe E."/>
            <person name="Strauss J."/>
            <person name="Ambrose C."/>
            <person name="Lander E."/>
            <person name="Nusbaum C."/>
            <person name="Galagan J."/>
            <person name="Birren B."/>
        </authorList>
    </citation>
    <scope>NUCLEOTIDE SEQUENCE [LARGE SCALE GENOMIC DNA]</scope>
    <source>
        <strain evidence="1 2">3_1_12</strain>
    </source>
</reference>